<accession>A0A7V4WX57</accession>
<dbReference type="InterPro" id="IPR013325">
    <property type="entry name" value="RNA_pol_sigma_r2"/>
</dbReference>
<dbReference type="PRINTS" id="PR00046">
    <property type="entry name" value="SIGMA70FCT"/>
</dbReference>
<dbReference type="Gene3D" id="1.10.1740.10">
    <property type="match status" value="1"/>
</dbReference>
<dbReference type="AlphaFoldDB" id="A0A7V4WX57"/>
<dbReference type="GO" id="GO:0003677">
    <property type="term" value="F:DNA binding"/>
    <property type="evidence" value="ECO:0007669"/>
    <property type="project" value="UniProtKB-KW"/>
</dbReference>
<evidence type="ECO:0000256" key="2">
    <source>
        <dbReference type="ARBA" id="ARBA00023082"/>
    </source>
</evidence>
<dbReference type="InterPro" id="IPR007630">
    <property type="entry name" value="RNA_pol_sigma70_r4"/>
</dbReference>
<evidence type="ECO:0000256" key="3">
    <source>
        <dbReference type="ARBA" id="ARBA00023125"/>
    </source>
</evidence>
<dbReference type="Pfam" id="PF04539">
    <property type="entry name" value="Sigma70_r3"/>
    <property type="match status" value="1"/>
</dbReference>
<keyword evidence="2" id="KW-0731">Sigma factor</keyword>
<dbReference type="InterPro" id="IPR000943">
    <property type="entry name" value="RNA_pol_sigma70"/>
</dbReference>
<sequence>MQSTSTAYDPTWLEYKTNNDIRCRQELVVRYLGLVKYVVRKMIKNYPQALEENDLYQIGILGLSEAIDRFDPAYGIKFETYAIPRIKGSIIDELRKLDWIPRSLRAKLNNIREKTVELEQKFAGNYTEDEMANGLGIEVNDLHNWQKDANSINIFSLDKPLDDTNKQNLYDVVEDKDYIKPDNKIEDEEMKRVLLKAIKKLPEKTRLAITLYYYEKLTFKEIGKILNVSESRISQIHSETMIKLKKEINKLTYA</sequence>
<dbReference type="PANTHER" id="PTHR30385">
    <property type="entry name" value="SIGMA FACTOR F FLAGELLAR"/>
    <property type="match status" value="1"/>
</dbReference>
<evidence type="ECO:0000256" key="4">
    <source>
        <dbReference type="ARBA" id="ARBA00023163"/>
    </source>
</evidence>
<keyword evidence="1" id="KW-0805">Transcription regulation</keyword>
<dbReference type="CDD" id="cd06171">
    <property type="entry name" value="Sigma70_r4"/>
    <property type="match status" value="1"/>
</dbReference>
<dbReference type="Proteomes" id="UP000885779">
    <property type="component" value="Unassembled WGS sequence"/>
</dbReference>
<keyword evidence="4" id="KW-0804">Transcription</keyword>
<dbReference type="GO" id="GO:0003899">
    <property type="term" value="F:DNA-directed RNA polymerase activity"/>
    <property type="evidence" value="ECO:0007669"/>
    <property type="project" value="InterPro"/>
</dbReference>
<evidence type="ECO:0000256" key="1">
    <source>
        <dbReference type="ARBA" id="ARBA00023015"/>
    </source>
</evidence>
<dbReference type="GO" id="GO:0016987">
    <property type="term" value="F:sigma factor activity"/>
    <property type="evidence" value="ECO:0007669"/>
    <property type="project" value="UniProtKB-KW"/>
</dbReference>
<dbReference type="Pfam" id="PF04542">
    <property type="entry name" value="Sigma70_r2"/>
    <property type="match status" value="1"/>
</dbReference>
<keyword evidence="3" id="KW-0238">DNA-binding</keyword>
<feature type="domain" description="RNA polymerase sigma-70" evidence="5">
    <location>
        <begin position="218"/>
        <end position="244"/>
    </location>
</feature>
<dbReference type="NCBIfam" id="TIGR02479">
    <property type="entry name" value="FliA_WhiG"/>
    <property type="match status" value="1"/>
</dbReference>
<dbReference type="InterPro" id="IPR014284">
    <property type="entry name" value="RNA_pol_sigma-70_dom"/>
</dbReference>
<dbReference type="SUPFAM" id="SSF88659">
    <property type="entry name" value="Sigma3 and sigma4 domains of RNA polymerase sigma factors"/>
    <property type="match status" value="2"/>
</dbReference>
<dbReference type="NCBIfam" id="NF005413">
    <property type="entry name" value="PRK06986.1"/>
    <property type="match status" value="1"/>
</dbReference>
<evidence type="ECO:0000313" key="6">
    <source>
        <dbReference type="EMBL" id="HGY57196.1"/>
    </source>
</evidence>
<comment type="caution">
    <text evidence="6">The sequence shown here is derived from an EMBL/GenBank/DDBJ whole genome shotgun (WGS) entry which is preliminary data.</text>
</comment>
<dbReference type="EMBL" id="DRQG01000149">
    <property type="protein sequence ID" value="HGY57196.1"/>
    <property type="molecule type" value="Genomic_DNA"/>
</dbReference>
<dbReference type="NCBIfam" id="TIGR02937">
    <property type="entry name" value="sigma70-ECF"/>
    <property type="match status" value="1"/>
</dbReference>
<name>A0A7V4WX57_CALAY</name>
<dbReference type="InterPro" id="IPR007627">
    <property type="entry name" value="RNA_pol_sigma70_r2"/>
</dbReference>
<dbReference type="Gene3D" id="1.20.140.160">
    <property type="match status" value="1"/>
</dbReference>
<evidence type="ECO:0000259" key="5">
    <source>
        <dbReference type="PROSITE" id="PS00716"/>
    </source>
</evidence>
<organism evidence="6">
    <name type="scientific">Caldithrix abyssi</name>
    <dbReference type="NCBI Taxonomy" id="187145"/>
    <lineage>
        <taxon>Bacteria</taxon>
        <taxon>Pseudomonadati</taxon>
        <taxon>Calditrichota</taxon>
        <taxon>Calditrichia</taxon>
        <taxon>Calditrichales</taxon>
        <taxon>Calditrichaceae</taxon>
        <taxon>Caldithrix</taxon>
    </lineage>
</organism>
<dbReference type="InterPro" id="IPR012845">
    <property type="entry name" value="RNA_pol_sigma_FliA_WhiG"/>
</dbReference>
<dbReference type="PIRSF" id="PIRSF000770">
    <property type="entry name" value="RNA_pol_sigma-SigE/K"/>
    <property type="match status" value="1"/>
</dbReference>
<dbReference type="InterPro" id="IPR013324">
    <property type="entry name" value="RNA_pol_sigma_r3/r4-like"/>
</dbReference>
<proteinExistence type="predicted"/>
<dbReference type="SUPFAM" id="SSF88946">
    <property type="entry name" value="Sigma2 domain of RNA polymerase sigma factors"/>
    <property type="match status" value="1"/>
</dbReference>
<protein>
    <submittedName>
        <fullName evidence="6">FliA/WhiG family RNA polymerase sigma factor</fullName>
    </submittedName>
</protein>
<dbReference type="Pfam" id="PF04545">
    <property type="entry name" value="Sigma70_r4"/>
    <property type="match status" value="1"/>
</dbReference>
<reference evidence="6" key="1">
    <citation type="journal article" date="2020" name="mSystems">
        <title>Genome- and Community-Level Interaction Insights into Carbon Utilization and Element Cycling Functions of Hydrothermarchaeota in Hydrothermal Sediment.</title>
        <authorList>
            <person name="Zhou Z."/>
            <person name="Liu Y."/>
            <person name="Xu W."/>
            <person name="Pan J."/>
            <person name="Luo Z.H."/>
            <person name="Li M."/>
        </authorList>
    </citation>
    <scope>NUCLEOTIDE SEQUENCE [LARGE SCALE GENOMIC DNA]</scope>
    <source>
        <strain evidence="6">HyVt-577</strain>
    </source>
</reference>
<dbReference type="PROSITE" id="PS00716">
    <property type="entry name" value="SIGMA70_2"/>
    <property type="match status" value="1"/>
</dbReference>
<dbReference type="InterPro" id="IPR007624">
    <property type="entry name" value="RNA_pol_sigma70_r3"/>
</dbReference>
<dbReference type="PANTHER" id="PTHR30385:SF7">
    <property type="entry name" value="RNA POLYMERASE SIGMA FACTOR FLIA"/>
    <property type="match status" value="1"/>
</dbReference>
<dbReference type="GO" id="GO:0006352">
    <property type="term" value="P:DNA-templated transcription initiation"/>
    <property type="evidence" value="ECO:0007669"/>
    <property type="project" value="InterPro"/>
</dbReference>
<gene>
    <name evidence="6" type="ORF">ENK44_15920</name>
</gene>